<keyword evidence="2" id="KW-0963">Cytoplasm</keyword>
<dbReference type="AlphaFoldDB" id="A0A1Y2GKA0"/>
<accession>A0A1Y2GKA0</accession>
<dbReference type="GeneID" id="33563954"/>
<comment type="caution">
    <text evidence="5">The sequence shown here is derived from an EMBL/GenBank/DDBJ whole genome shotgun (WGS) entry which is preliminary data.</text>
</comment>
<dbReference type="OrthoDB" id="153074at2759"/>
<keyword evidence="4" id="KW-0560">Oxidoreductase</keyword>
<dbReference type="Gene3D" id="3.40.50.720">
    <property type="entry name" value="NAD(P)-binding Rossmann-like Domain"/>
    <property type="match status" value="1"/>
</dbReference>
<dbReference type="SUPFAM" id="SSF51735">
    <property type="entry name" value="NAD(P)-binding Rossmann-fold domains"/>
    <property type="match status" value="1"/>
</dbReference>
<dbReference type="EMBL" id="MCFF01000026">
    <property type="protein sequence ID" value="ORZ12150.1"/>
    <property type="molecule type" value="Genomic_DNA"/>
</dbReference>
<dbReference type="GO" id="GO:0005737">
    <property type="term" value="C:cytoplasm"/>
    <property type="evidence" value="ECO:0007669"/>
    <property type="project" value="UniProtKB-SubCell"/>
</dbReference>
<dbReference type="GO" id="GO:0006729">
    <property type="term" value="P:tetrahydrobiopterin biosynthetic process"/>
    <property type="evidence" value="ECO:0007669"/>
    <property type="project" value="TreeGrafter"/>
</dbReference>
<dbReference type="PANTHER" id="PTHR44085:SF2">
    <property type="entry name" value="SEPIAPTERIN REDUCTASE"/>
    <property type="match status" value="1"/>
</dbReference>
<dbReference type="RefSeq" id="XP_021880015.1">
    <property type="nucleotide sequence ID" value="XM_022022110.1"/>
</dbReference>
<dbReference type="Proteomes" id="UP000193648">
    <property type="component" value="Unassembled WGS sequence"/>
</dbReference>
<dbReference type="Pfam" id="PF00106">
    <property type="entry name" value="adh_short"/>
    <property type="match status" value="1"/>
</dbReference>
<dbReference type="PANTHER" id="PTHR44085">
    <property type="entry name" value="SEPIAPTERIN REDUCTASE"/>
    <property type="match status" value="1"/>
</dbReference>
<proteinExistence type="predicted"/>
<comment type="subcellular location">
    <subcellularLocation>
        <location evidence="1">Cytoplasm</location>
    </subcellularLocation>
</comment>
<dbReference type="STRING" id="64571.A0A1Y2GKA0"/>
<dbReference type="GO" id="GO:0004757">
    <property type="term" value="F:sepiapterin reductase (NADP+) activity"/>
    <property type="evidence" value="ECO:0007669"/>
    <property type="project" value="TreeGrafter"/>
</dbReference>
<evidence type="ECO:0000256" key="3">
    <source>
        <dbReference type="ARBA" id="ARBA00022857"/>
    </source>
</evidence>
<reference evidence="5 6" key="1">
    <citation type="submission" date="2016-07" db="EMBL/GenBank/DDBJ databases">
        <title>Pervasive Adenine N6-methylation of Active Genes in Fungi.</title>
        <authorList>
            <consortium name="DOE Joint Genome Institute"/>
            <person name="Mondo S.J."/>
            <person name="Dannebaum R.O."/>
            <person name="Kuo R.C."/>
            <person name="Labutti K."/>
            <person name="Haridas S."/>
            <person name="Kuo A."/>
            <person name="Salamov A."/>
            <person name="Ahrendt S.R."/>
            <person name="Lipzen A."/>
            <person name="Sullivan W."/>
            <person name="Andreopoulos W.B."/>
            <person name="Clum A."/>
            <person name="Lindquist E."/>
            <person name="Daum C."/>
            <person name="Ramamoorthy G.K."/>
            <person name="Gryganskyi A."/>
            <person name="Culley D."/>
            <person name="Magnuson J.K."/>
            <person name="James T.Y."/>
            <person name="O'Malley M.A."/>
            <person name="Stajich J.E."/>
            <person name="Spatafora J.W."/>
            <person name="Visel A."/>
            <person name="Grigoriev I.V."/>
        </authorList>
    </citation>
    <scope>NUCLEOTIDE SEQUENCE [LARGE SCALE GENOMIC DNA]</scope>
    <source>
        <strain evidence="5 6">NRRL 3116</strain>
    </source>
</reference>
<dbReference type="InterPro" id="IPR051721">
    <property type="entry name" value="Biopterin_syn/organic_redct"/>
</dbReference>
<sequence length="280" mass="30760">MTSQHHLVIITGANRGFGASLAHSYVLHSEANSISFVLVGRNHSGLEKVLTELQQITSVNVTVKGVVVGNVDLSNIETLDTNLARIQIAANEMRQKAVETKNIITKSVLINNAGSLGDLGKSTKEFTWQEARDYLDFNVVSFIGLNSMFLKDTLAALPKEQYPDHKTVIVNISSLLAVQPFSNWGLYASGKAARDRLLGVVALEEKANNVKTLNYAPGPLDNDMQADVRRTLGDKEQLKIYDGMHKSGSLVKMDDSSRKLVLLLKKDDFTSGGHIDFYDE</sequence>
<keyword evidence="6" id="KW-1185">Reference proteome</keyword>
<dbReference type="InterPro" id="IPR036291">
    <property type="entry name" value="NAD(P)-bd_dom_sf"/>
</dbReference>
<evidence type="ECO:0000256" key="4">
    <source>
        <dbReference type="ARBA" id="ARBA00023002"/>
    </source>
</evidence>
<dbReference type="PRINTS" id="PR00081">
    <property type="entry name" value="GDHRDH"/>
</dbReference>
<evidence type="ECO:0000256" key="1">
    <source>
        <dbReference type="ARBA" id="ARBA00004496"/>
    </source>
</evidence>
<name>A0A1Y2GKA0_9FUNG</name>
<dbReference type="InParanoid" id="A0A1Y2GKA0"/>
<dbReference type="InterPro" id="IPR002347">
    <property type="entry name" value="SDR_fam"/>
</dbReference>
<organism evidence="5 6">
    <name type="scientific">Lobosporangium transversale</name>
    <dbReference type="NCBI Taxonomy" id="64571"/>
    <lineage>
        <taxon>Eukaryota</taxon>
        <taxon>Fungi</taxon>
        <taxon>Fungi incertae sedis</taxon>
        <taxon>Mucoromycota</taxon>
        <taxon>Mortierellomycotina</taxon>
        <taxon>Mortierellomycetes</taxon>
        <taxon>Mortierellales</taxon>
        <taxon>Mortierellaceae</taxon>
        <taxon>Lobosporangium</taxon>
    </lineage>
</organism>
<gene>
    <name evidence="5" type="ORF">BCR41DRAFT_338310</name>
</gene>
<evidence type="ECO:0000313" key="5">
    <source>
        <dbReference type="EMBL" id="ORZ12150.1"/>
    </source>
</evidence>
<protein>
    <submittedName>
        <fullName evidence="5">Sepiapterin reductase</fullName>
    </submittedName>
</protein>
<keyword evidence="3" id="KW-0521">NADP</keyword>
<evidence type="ECO:0000256" key="2">
    <source>
        <dbReference type="ARBA" id="ARBA00022490"/>
    </source>
</evidence>
<evidence type="ECO:0000313" key="6">
    <source>
        <dbReference type="Proteomes" id="UP000193648"/>
    </source>
</evidence>